<protein>
    <submittedName>
        <fullName evidence="2">Uncharacterized protein</fullName>
    </submittedName>
</protein>
<dbReference type="STRING" id="1798371.A2W14_05745"/>
<dbReference type="Proteomes" id="UP000176665">
    <property type="component" value="Unassembled WGS sequence"/>
</dbReference>
<organism evidence="2 3">
    <name type="scientific">Candidatus Gottesmanbacteria bacterium RBG_16_37_8</name>
    <dbReference type="NCBI Taxonomy" id="1798371"/>
    <lineage>
        <taxon>Bacteria</taxon>
        <taxon>Candidatus Gottesmaniibacteriota</taxon>
    </lineage>
</organism>
<accession>A0A1F5YUN7</accession>
<sequence length="477" mass="53445">MKILKIIIVLIFLPLFLLFRPYEKVKAQEAPFIDADCGFKVQCIDPVNCMLDQSTNKIAQGTNSVKFIFDLSKIPTSFWNKYTFYDLDKGIPDILEKNLQTFPWAPKAGYTICRNRPQAPKNTTDQIIDERPMFNDCGFVPAGWRSAEGDFKLYLQTWDSNNDKFNLCEGNYSMVSNIHVDIQAQSLNFKHDLDSEWKITVTFADKANIPVYVTKLDHENLGGFPRPPVIKDPGTMTSPDKSDIWFVLKPLPLGTHLIELQYGFGNTIFASKTFEVVEKGTYICNSPNSCKRYDSCTDPVPPGDEFCLGTLVCCQPPLPAECKTSPCTDVNGCDFPICKQKCPFCQPEEPSIPPYQSLAPLCDQLTTEDNLRGKCWDCMGKGEKAKIWTAIGCLSTDLGSIIKDQLFGIGLGFAGAIAFLYFLYGAFIFLTSRGNPERVAMGKEIIVSSLLGLMLIIFSIFLLRIIAVDILDLPEFD</sequence>
<feature type="transmembrane region" description="Helical" evidence="1">
    <location>
        <begin position="445"/>
        <end position="467"/>
    </location>
</feature>
<dbReference type="AlphaFoldDB" id="A0A1F5YUN7"/>
<gene>
    <name evidence="2" type="ORF">A2W14_05745</name>
</gene>
<keyword evidence="1" id="KW-0812">Transmembrane</keyword>
<reference evidence="2 3" key="1">
    <citation type="journal article" date="2016" name="Nat. Commun.">
        <title>Thousands of microbial genomes shed light on interconnected biogeochemical processes in an aquifer system.</title>
        <authorList>
            <person name="Anantharaman K."/>
            <person name="Brown C.T."/>
            <person name="Hug L.A."/>
            <person name="Sharon I."/>
            <person name="Castelle C.J."/>
            <person name="Probst A.J."/>
            <person name="Thomas B.C."/>
            <person name="Singh A."/>
            <person name="Wilkins M.J."/>
            <person name="Karaoz U."/>
            <person name="Brodie E.L."/>
            <person name="Williams K.H."/>
            <person name="Hubbard S.S."/>
            <person name="Banfield J.F."/>
        </authorList>
    </citation>
    <scope>NUCLEOTIDE SEQUENCE [LARGE SCALE GENOMIC DNA]</scope>
</reference>
<proteinExistence type="predicted"/>
<keyword evidence="1" id="KW-0472">Membrane</keyword>
<evidence type="ECO:0000313" key="3">
    <source>
        <dbReference type="Proteomes" id="UP000176665"/>
    </source>
</evidence>
<comment type="caution">
    <text evidence="2">The sequence shown here is derived from an EMBL/GenBank/DDBJ whole genome shotgun (WGS) entry which is preliminary data.</text>
</comment>
<name>A0A1F5YUN7_9BACT</name>
<dbReference type="EMBL" id="MFJA01000011">
    <property type="protein sequence ID" value="OGG03941.1"/>
    <property type="molecule type" value="Genomic_DNA"/>
</dbReference>
<evidence type="ECO:0000256" key="1">
    <source>
        <dbReference type="SAM" id="Phobius"/>
    </source>
</evidence>
<feature type="transmembrane region" description="Helical" evidence="1">
    <location>
        <begin position="406"/>
        <end position="424"/>
    </location>
</feature>
<evidence type="ECO:0000313" key="2">
    <source>
        <dbReference type="EMBL" id="OGG03941.1"/>
    </source>
</evidence>
<keyword evidence="1" id="KW-1133">Transmembrane helix</keyword>